<comment type="similarity">
    <text evidence="9">Belongs to the glycosyltransferase 9 family.</text>
</comment>
<protein>
    <recommendedName>
        <fullName evidence="11">Lipopolysaccharide heptosyltransferase 1</fullName>
        <ecNumber evidence="10">2.4.99.23</ecNumber>
    </recommendedName>
    <alternativeName>
        <fullName evidence="12">ADP-heptose:lipopolysaccharide heptosyltransferase I</fullName>
    </alternativeName>
</protein>
<evidence type="ECO:0000256" key="10">
    <source>
        <dbReference type="ARBA" id="ARBA00044041"/>
    </source>
</evidence>
<evidence type="ECO:0000313" key="15">
    <source>
        <dbReference type="Proteomes" id="UP001303946"/>
    </source>
</evidence>
<evidence type="ECO:0000256" key="3">
    <source>
        <dbReference type="ARBA" id="ARBA00022475"/>
    </source>
</evidence>
<dbReference type="CDD" id="cd03789">
    <property type="entry name" value="GT9_LPS_heptosyltransferase"/>
    <property type="match status" value="1"/>
</dbReference>
<keyword evidence="6" id="KW-0808">Transferase</keyword>
<keyword evidence="4" id="KW-0997">Cell inner membrane</keyword>
<keyword evidence="5" id="KW-0328">Glycosyltransferase</keyword>
<comment type="subcellular location">
    <subcellularLocation>
        <location evidence="1">Cell inner membrane</location>
        <topology evidence="1">Peripheral membrane protein</topology>
        <orientation evidence="1">Cytoplasmic side</orientation>
    </subcellularLocation>
</comment>
<evidence type="ECO:0000256" key="7">
    <source>
        <dbReference type="ARBA" id="ARBA00022985"/>
    </source>
</evidence>
<keyword evidence="15" id="KW-1185">Reference proteome</keyword>
<dbReference type="RefSeq" id="WP_316703165.1">
    <property type="nucleotide sequence ID" value="NZ_CP136336.1"/>
</dbReference>
<proteinExistence type="inferred from homology"/>
<dbReference type="NCBIfam" id="TIGR02193">
    <property type="entry name" value="heptsyl_trn_I"/>
    <property type="match status" value="1"/>
</dbReference>
<keyword evidence="7" id="KW-0448">Lipopolysaccharide biosynthesis</keyword>
<gene>
    <name evidence="14" type="primary">waaC</name>
    <name evidence="14" type="ORF">RXV79_09390</name>
</gene>
<comment type="pathway">
    <text evidence="2">Bacterial outer membrane biogenesis; LPS core biosynthesis.</text>
</comment>
<dbReference type="EMBL" id="CP136336">
    <property type="protein sequence ID" value="WOB10258.1"/>
    <property type="molecule type" value="Genomic_DNA"/>
</dbReference>
<evidence type="ECO:0000256" key="13">
    <source>
        <dbReference type="ARBA" id="ARBA00049201"/>
    </source>
</evidence>
<dbReference type="SUPFAM" id="SSF53756">
    <property type="entry name" value="UDP-Glycosyltransferase/glycogen phosphorylase"/>
    <property type="match status" value="1"/>
</dbReference>
<accession>A0ABZ0D5D4</accession>
<evidence type="ECO:0000256" key="5">
    <source>
        <dbReference type="ARBA" id="ARBA00022676"/>
    </source>
</evidence>
<reference evidence="14 15" key="1">
    <citation type="submission" date="2023-10" db="EMBL/GenBank/DDBJ databases">
        <title>Bacteria for the degradation of biodegradable plastic PBAT(Polybutylene adipate terephthalate).</title>
        <authorList>
            <person name="Weon H.-Y."/>
            <person name="Yeon J."/>
        </authorList>
    </citation>
    <scope>NUCLEOTIDE SEQUENCE [LARGE SCALE GENOMIC DNA]</scope>
    <source>
        <strain evidence="14 15">SBD 7-3</strain>
    </source>
</reference>
<dbReference type="EC" id="2.4.99.23" evidence="10"/>
<dbReference type="Pfam" id="PF01075">
    <property type="entry name" value="Glyco_transf_9"/>
    <property type="match status" value="1"/>
</dbReference>
<dbReference type="Gene3D" id="3.40.50.2000">
    <property type="entry name" value="Glycogen Phosphorylase B"/>
    <property type="match status" value="2"/>
</dbReference>
<dbReference type="InterPro" id="IPR011908">
    <property type="entry name" value="LipoPS_heptosylTferase-I"/>
</dbReference>
<comment type="catalytic activity">
    <reaction evidence="13">
        <text>an alpha-Kdo-(2-&gt;4)-alpha-Kdo-(2-&gt;6)-lipid A + ADP-L-glycero-beta-D-manno-heptose = an L-alpha-D-Hep-(1-&gt;5)-[alpha-Kdo-(2-&gt;4)]-alpha-Kdo-(2-&gt;6)-lipid A + ADP + H(+)</text>
        <dbReference type="Rhea" id="RHEA:74067"/>
        <dbReference type="ChEBI" id="CHEBI:15378"/>
        <dbReference type="ChEBI" id="CHEBI:61506"/>
        <dbReference type="ChEBI" id="CHEBI:176431"/>
        <dbReference type="ChEBI" id="CHEBI:193068"/>
        <dbReference type="ChEBI" id="CHEBI:456216"/>
        <dbReference type="EC" id="2.4.99.23"/>
    </reaction>
</comment>
<evidence type="ECO:0000256" key="1">
    <source>
        <dbReference type="ARBA" id="ARBA00004515"/>
    </source>
</evidence>
<dbReference type="InterPro" id="IPR051199">
    <property type="entry name" value="LPS_LOS_Heptosyltrfase"/>
</dbReference>
<evidence type="ECO:0000313" key="14">
    <source>
        <dbReference type="EMBL" id="WOB10258.1"/>
    </source>
</evidence>
<evidence type="ECO:0000256" key="8">
    <source>
        <dbReference type="ARBA" id="ARBA00023136"/>
    </source>
</evidence>
<dbReference type="Proteomes" id="UP001303946">
    <property type="component" value="Chromosome"/>
</dbReference>
<evidence type="ECO:0000256" key="12">
    <source>
        <dbReference type="ARBA" id="ARBA00044330"/>
    </source>
</evidence>
<dbReference type="PANTHER" id="PTHR30160">
    <property type="entry name" value="TETRAACYLDISACCHARIDE 4'-KINASE-RELATED"/>
    <property type="match status" value="1"/>
</dbReference>
<evidence type="ECO:0000256" key="9">
    <source>
        <dbReference type="ARBA" id="ARBA00043995"/>
    </source>
</evidence>
<dbReference type="InterPro" id="IPR002201">
    <property type="entry name" value="Glyco_trans_9"/>
</dbReference>
<organism evidence="14 15">
    <name type="scientific">Piscinibacter gummiphilus</name>
    <dbReference type="NCBI Taxonomy" id="946333"/>
    <lineage>
        <taxon>Bacteria</taxon>
        <taxon>Pseudomonadati</taxon>
        <taxon>Pseudomonadota</taxon>
        <taxon>Betaproteobacteria</taxon>
        <taxon>Burkholderiales</taxon>
        <taxon>Sphaerotilaceae</taxon>
        <taxon>Piscinibacter</taxon>
    </lineage>
</organism>
<keyword evidence="8" id="KW-0472">Membrane</keyword>
<evidence type="ECO:0000256" key="11">
    <source>
        <dbReference type="ARBA" id="ARBA00044190"/>
    </source>
</evidence>
<sequence>MRVLIVKLSSLGDVVHAMPVVHDIRSVYSGARIDWVVEPAFAPLVRRVQGIGEVIECAQRRWRKRWWTSAVRAEWREFKRKLTAERYDAVIDLQGLTKSALVARMAQGPSFGLANKTEGSGYEWPVRWLIDQTIEITPRIHALDRSRELAARALNYQVSGSPYFGLLSHAEPLAQPTVVFVHGTSRDDKLWPEECWVELGQRMVASGVAVALPHAGPVELARAERIARAIGPQASVWPQMSLDALVDRLGAAQGVIGVDSGLSHIAVALNLPHVQLYNFPTAWRTGPLAAHGHHHQAALEREPTPEVDLVWATWQVVRRAKRG</sequence>
<evidence type="ECO:0000256" key="4">
    <source>
        <dbReference type="ARBA" id="ARBA00022519"/>
    </source>
</evidence>
<name>A0ABZ0D5D4_9BURK</name>
<evidence type="ECO:0000256" key="6">
    <source>
        <dbReference type="ARBA" id="ARBA00022679"/>
    </source>
</evidence>
<keyword evidence="3" id="KW-1003">Cell membrane</keyword>
<evidence type="ECO:0000256" key="2">
    <source>
        <dbReference type="ARBA" id="ARBA00004713"/>
    </source>
</evidence>
<dbReference type="PANTHER" id="PTHR30160:SF19">
    <property type="entry name" value="LIPOPOLYSACCHARIDE HEPTOSYLTRANSFERASE 1"/>
    <property type="match status" value="1"/>
</dbReference>